<organism evidence="6 7">
    <name type="scientific">Methanospirillum lacunae</name>
    <dbReference type="NCBI Taxonomy" id="668570"/>
    <lineage>
        <taxon>Archaea</taxon>
        <taxon>Methanobacteriati</taxon>
        <taxon>Methanobacteriota</taxon>
        <taxon>Stenosarchaea group</taxon>
        <taxon>Methanomicrobia</taxon>
        <taxon>Methanomicrobiales</taxon>
        <taxon>Methanospirillaceae</taxon>
        <taxon>Methanospirillum</taxon>
    </lineage>
</organism>
<comment type="caution">
    <text evidence="6">The sequence shown here is derived from an EMBL/GenBank/DDBJ whole genome shotgun (WGS) entry which is preliminary data.</text>
</comment>
<dbReference type="GO" id="GO:0016491">
    <property type="term" value="F:oxidoreductase activity"/>
    <property type="evidence" value="ECO:0007669"/>
    <property type="project" value="UniProtKB-ARBA"/>
</dbReference>
<sequence>MFACNRRLGVGGLSRSAIHISSVGGISRGFSVKVCRACEDPPCADVCPTQAMKRRDGGGVKFHQDICTKCGSCMNACILGAITWDNENNVPIVCIYCGICARYCPYQVIELEDISGEM</sequence>
<dbReference type="AlphaFoldDB" id="A0A2V2MZ95"/>
<dbReference type="GO" id="GO:0046872">
    <property type="term" value="F:metal ion binding"/>
    <property type="evidence" value="ECO:0007669"/>
    <property type="project" value="UniProtKB-KW"/>
</dbReference>
<dbReference type="PROSITE" id="PS00198">
    <property type="entry name" value="4FE4S_FER_1"/>
    <property type="match status" value="1"/>
</dbReference>
<dbReference type="PROSITE" id="PS51379">
    <property type="entry name" value="4FE4S_FER_2"/>
    <property type="match status" value="3"/>
</dbReference>
<dbReference type="InterPro" id="IPR017900">
    <property type="entry name" value="4Fe4S_Fe_S_CS"/>
</dbReference>
<reference evidence="6 7" key="1">
    <citation type="submission" date="2018-05" db="EMBL/GenBank/DDBJ databases">
        <title>Draft genome of Methanospirillum lacunae Ki8-1.</title>
        <authorList>
            <person name="Dueholm M.S."/>
            <person name="Nielsen P.H."/>
            <person name="Bakmann L.F."/>
            <person name="Otzen D.E."/>
        </authorList>
    </citation>
    <scope>NUCLEOTIDE SEQUENCE [LARGE SCALE GENOMIC DNA]</scope>
    <source>
        <strain evidence="6 7">Ki8-1</strain>
    </source>
</reference>
<dbReference type="GO" id="GO:0051539">
    <property type="term" value="F:4 iron, 4 sulfur cluster binding"/>
    <property type="evidence" value="ECO:0007669"/>
    <property type="project" value="UniProtKB-KW"/>
</dbReference>
<dbReference type="Proteomes" id="UP000245657">
    <property type="component" value="Unassembled WGS sequence"/>
</dbReference>
<proteinExistence type="predicted"/>
<keyword evidence="3" id="KW-0408">Iron</keyword>
<feature type="domain" description="4Fe-4S ferredoxin-type" evidence="5">
    <location>
        <begin position="94"/>
        <end position="114"/>
    </location>
</feature>
<keyword evidence="4" id="KW-0411">Iron-sulfur</keyword>
<keyword evidence="1" id="KW-0004">4Fe-4S</keyword>
<dbReference type="Pfam" id="PF13247">
    <property type="entry name" value="Fer4_11"/>
    <property type="match status" value="1"/>
</dbReference>
<evidence type="ECO:0000259" key="5">
    <source>
        <dbReference type="PROSITE" id="PS51379"/>
    </source>
</evidence>
<evidence type="ECO:0000313" key="6">
    <source>
        <dbReference type="EMBL" id="PWR69648.1"/>
    </source>
</evidence>
<protein>
    <submittedName>
        <fullName evidence="6">[Fe-S]-binding protein</fullName>
    </submittedName>
</protein>
<feature type="domain" description="4Fe-4S ferredoxin-type" evidence="5">
    <location>
        <begin position="58"/>
        <end position="87"/>
    </location>
</feature>
<name>A0A2V2MZ95_9EURY</name>
<dbReference type="OrthoDB" id="2837at2157"/>
<keyword evidence="7" id="KW-1185">Reference proteome</keyword>
<dbReference type="InterPro" id="IPR050294">
    <property type="entry name" value="RnfB_subfamily"/>
</dbReference>
<evidence type="ECO:0000313" key="7">
    <source>
        <dbReference type="Proteomes" id="UP000245657"/>
    </source>
</evidence>
<dbReference type="Gene3D" id="3.30.70.20">
    <property type="match status" value="1"/>
</dbReference>
<feature type="domain" description="4Fe-4S ferredoxin-type" evidence="5">
    <location>
        <begin position="24"/>
        <end position="57"/>
    </location>
</feature>
<evidence type="ECO:0000256" key="1">
    <source>
        <dbReference type="ARBA" id="ARBA00022485"/>
    </source>
</evidence>
<dbReference type="PANTHER" id="PTHR42859">
    <property type="entry name" value="OXIDOREDUCTASE"/>
    <property type="match status" value="1"/>
</dbReference>
<dbReference type="EMBL" id="QGMY01000021">
    <property type="protein sequence ID" value="PWR69648.1"/>
    <property type="molecule type" value="Genomic_DNA"/>
</dbReference>
<accession>A0A2V2MZ95</accession>
<dbReference type="PANTHER" id="PTHR42859:SF15">
    <property type="entry name" value="IRON-SULFUR CLUSTER BINDING PROTEIN"/>
    <property type="match status" value="1"/>
</dbReference>
<evidence type="ECO:0000256" key="2">
    <source>
        <dbReference type="ARBA" id="ARBA00022723"/>
    </source>
</evidence>
<dbReference type="SUPFAM" id="SSF54862">
    <property type="entry name" value="4Fe-4S ferredoxins"/>
    <property type="match status" value="1"/>
</dbReference>
<evidence type="ECO:0000256" key="3">
    <source>
        <dbReference type="ARBA" id="ARBA00023004"/>
    </source>
</evidence>
<dbReference type="InterPro" id="IPR017896">
    <property type="entry name" value="4Fe4S_Fe-S-bd"/>
</dbReference>
<gene>
    <name evidence="6" type="ORF">DK846_17205</name>
</gene>
<evidence type="ECO:0000256" key="4">
    <source>
        <dbReference type="ARBA" id="ARBA00023014"/>
    </source>
</evidence>
<keyword evidence="2" id="KW-0479">Metal-binding</keyword>